<proteinExistence type="inferred from homology"/>
<comment type="function">
    <text evidence="1">Part of the ABC transporter complex PstSACB involved in phosphate import.</text>
</comment>
<dbReference type="InterPro" id="IPR024370">
    <property type="entry name" value="PBP_domain"/>
</dbReference>
<evidence type="ECO:0000313" key="11">
    <source>
        <dbReference type="EMBL" id="MBB3113877.1"/>
    </source>
</evidence>
<evidence type="ECO:0000256" key="3">
    <source>
        <dbReference type="ARBA" id="ARBA00008725"/>
    </source>
</evidence>
<keyword evidence="9" id="KW-1133">Transmembrane helix</keyword>
<organism evidence="11 12">
    <name type="scientific">Paenibacillus phyllosphaerae</name>
    <dbReference type="NCBI Taxonomy" id="274593"/>
    <lineage>
        <taxon>Bacteria</taxon>
        <taxon>Bacillati</taxon>
        <taxon>Bacillota</taxon>
        <taxon>Bacilli</taxon>
        <taxon>Bacillales</taxon>
        <taxon>Paenibacillaceae</taxon>
        <taxon>Paenibacillus</taxon>
    </lineage>
</organism>
<feature type="transmembrane region" description="Helical" evidence="9">
    <location>
        <begin position="39"/>
        <end position="60"/>
    </location>
</feature>
<reference evidence="11 12" key="1">
    <citation type="submission" date="2020-08" db="EMBL/GenBank/DDBJ databases">
        <title>Genomic Encyclopedia of Type Strains, Phase III (KMG-III): the genomes of soil and plant-associated and newly described type strains.</title>
        <authorList>
            <person name="Whitman W."/>
        </authorList>
    </citation>
    <scope>NUCLEOTIDE SEQUENCE [LARGE SCALE GENOMIC DNA]</scope>
    <source>
        <strain evidence="11 12">CECT 5862</strain>
    </source>
</reference>
<feature type="domain" description="PBP" evidence="10">
    <location>
        <begin position="136"/>
        <end position="372"/>
    </location>
</feature>
<dbReference type="PANTHER" id="PTHR30570">
    <property type="entry name" value="PERIPLASMIC PHOSPHATE BINDING COMPONENT OF PHOSPHATE ABC TRANSPORTER"/>
    <property type="match status" value="1"/>
</dbReference>
<dbReference type="PANTHER" id="PTHR30570:SF1">
    <property type="entry name" value="PHOSPHATE-BINDING PROTEIN PSTS"/>
    <property type="match status" value="1"/>
</dbReference>
<protein>
    <submittedName>
        <fullName evidence="11">Phosphate transport system substrate-binding protein</fullName>
    </submittedName>
</protein>
<feature type="transmembrane region" description="Helical" evidence="9">
    <location>
        <begin position="7"/>
        <end position="33"/>
    </location>
</feature>
<dbReference type="GO" id="GO:0005886">
    <property type="term" value="C:plasma membrane"/>
    <property type="evidence" value="ECO:0007669"/>
    <property type="project" value="UniProtKB-SubCell"/>
</dbReference>
<keyword evidence="5" id="KW-0592">Phosphate transport</keyword>
<comment type="subunit">
    <text evidence="4">The complex is composed of two ATP-binding proteins (PstB), two transmembrane proteins (PstC and PstA) and a solute-binding protein (PstS).</text>
</comment>
<dbReference type="Pfam" id="PF12849">
    <property type="entry name" value="PBP_like_2"/>
    <property type="match status" value="1"/>
</dbReference>
<keyword evidence="5" id="KW-0813">Transport</keyword>
<comment type="caution">
    <text evidence="11">The sequence shown here is derived from an EMBL/GenBank/DDBJ whole genome shotgun (WGS) entry which is preliminary data.</text>
</comment>
<evidence type="ECO:0000313" key="12">
    <source>
        <dbReference type="Proteomes" id="UP000570361"/>
    </source>
</evidence>
<dbReference type="AlphaFoldDB" id="A0A7W5FR32"/>
<dbReference type="Gene3D" id="3.40.190.10">
    <property type="entry name" value="Periplasmic binding protein-like II"/>
    <property type="match status" value="2"/>
</dbReference>
<keyword evidence="6" id="KW-0732">Signal</keyword>
<evidence type="ECO:0000256" key="7">
    <source>
        <dbReference type="ARBA" id="ARBA00023139"/>
    </source>
</evidence>
<evidence type="ECO:0000259" key="10">
    <source>
        <dbReference type="Pfam" id="PF12849"/>
    </source>
</evidence>
<comment type="similarity">
    <text evidence="3">Belongs to the PstS family.</text>
</comment>
<evidence type="ECO:0000256" key="8">
    <source>
        <dbReference type="ARBA" id="ARBA00023288"/>
    </source>
</evidence>
<evidence type="ECO:0000256" key="1">
    <source>
        <dbReference type="ARBA" id="ARBA00002841"/>
    </source>
</evidence>
<feature type="transmembrane region" description="Helical" evidence="9">
    <location>
        <begin position="67"/>
        <end position="85"/>
    </location>
</feature>
<dbReference type="GO" id="GO:0006817">
    <property type="term" value="P:phosphate ion transport"/>
    <property type="evidence" value="ECO:0007669"/>
    <property type="project" value="UniProtKB-KW"/>
</dbReference>
<comment type="subcellular location">
    <subcellularLocation>
        <location evidence="2">Cell membrane</location>
        <topology evidence="2">Lipid-anchor</topology>
    </subcellularLocation>
</comment>
<evidence type="ECO:0000256" key="9">
    <source>
        <dbReference type="SAM" id="Phobius"/>
    </source>
</evidence>
<keyword evidence="12" id="KW-1185">Reference proteome</keyword>
<evidence type="ECO:0000256" key="5">
    <source>
        <dbReference type="ARBA" id="ARBA00022592"/>
    </source>
</evidence>
<evidence type="ECO:0000256" key="6">
    <source>
        <dbReference type="ARBA" id="ARBA00022729"/>
    </source>
</evidence>
<gene>
    <name evidence="11" type="ORF">FHS18_005992</name>
</gene>
<dbReference type="SUPFAM" id="SSF53850">
    <property type="entry name" value="Periplasmic binding protein-like II"/>
    <property type="match status" value="1"/>
</dbReference>
<dbReference type="InterPro" id="IPR050811">
    <property type="entry name" value="Phosphate_ABC_transporter"/>
</dbReference>
<evidence type="ECO:0000256" key="4">
    <source>
        <dbReference type="ARBA" id="ARBA00011529"/>
    </source>
</evidence>
<dbReference type="Proteomes" id="UP000570361">
    <property type="component" value="Unassembled WGS sequence"/>
</dbReference>
<dbReference type="EMBL" id="JACHXK010000023">
    <property type="protein sequence ID" value="MBB3113877.1"/>
    <property type="molecule type" value="Genomic_DNA"/>
</dbReference>
<sequence>MKKTIPIWHIALVIVLVPLVAVVGFLGMIFTSLAGGGKFYTPLVFVMSFGLVILLLLSLVKRIPRKWYLTGFAAFLFLGGASVAVHELRQAYRDSFEVMKAEVDLYAYQPFEPGTQAALLQEPSTLTISNPLPRLDGATALYPLYAAFAQAVYPSKTYPLDESEVLCSTTPMAYQRLLNGEADMIFAGPPSEEQLYEANRRGIELKLTPIGREAFVFFVQADNPVDNVALEDLRDIYAGNITNWQAVGGNRAKIRAFQRPANSGSQTMLEKIMEGRPLMAPPQEDVAVGMGDIIDQTADYRNYPNALGYSFLFYATQMVDSGDIRLLKIDGVAPSRETIASGAYPLSMEWYAITAETDNPNVQPFIEWMLSEQGQRIVEATGYTPIGQTN</sequence>
<evidence type="ECO:0000256" key="2">
    <source>
        <dbReference type="ARBA" id="ARBA00004193"/>
    </source>
</evidence>
<keyword evidence="9" id="KW-0812">Transmembrane</keyword>
<dbReference type="RefSeq" id="WP_183603946.1">
    <property type="nucleotide sequence ID" value="NZ_JACHXK010000023.1"/>
</dbReference>
<accession>A0A7W5FR32</accession>
<keyword evidence="8" id="KW-0449">Lipoprotein</keyword>
<keyword evidence="7" id="KW-0564">Palmitate</keyword>
<name>A0A7W5FR32_9BACL</name>
<keyword evidence="9" id="KW-0472">Membrane</keyword>